<keyword evidence="3" id="KW-1185">Reference proteome</keyword>
<sequence length="311" mass="34821">MTGMPIALKIIEDVQKRISEFYDRLAHAFSGNEEIKAFFECLSEEELRLSNLARYQMRIVGKAPSLYSHSEIDLPFIEEGLRKMRQFDEGPAPTLENALNIVEEIEKTFGEHFFLSIMKQSNAELASLVKSLSSFCAQHHKECRQLAEKYGVAQSMEQCPIAGSEVSRNILNAFPNPVLIVDFDLKIIFCNSAAAELMGSNDTASFFMKRSGETMNCVHSTNAPEGCGRSASCNKCVIRNTVYEAICCRRVCRRRASMMLSKNSLTMSAEFLVTASPLSVERRSYSLLILEDVEQYQAGPFGSAESFSVIH</sequence>
<dbReference type="CDD" id="cd00130">
    <property type="entry name" value="PAS"/>
    <property type="match status" value="1"/>
</dbReference>
<organism evidence="2 3">
    <name type="scientific">Candidatus Sulfobium mesophilum</name>
    <dbReference type="NCBI Taxonomy" id="2016548"/>
    <lineage>
        <taxon>Bacteria</taxon>
        <taxon>Pseudomonadati</taxon>
        <taxon>Nitrospirota</taxon>
        <taxon>Nitrospiria</taxon>
        <taxon>Nitrospirales</taxon>
        <taxon>Nitrospiraceae</taxon>
        <taxon>Candidatus Sulfobium</taxon>
    </lineage>
</organism>
<feature type="domain" description="PAS" evidence="1">
    <location>
        <begin position="163"/>
        <end position="199"/>
    </location>
</feature>
<reference evidence="3" key="1">
    <citation type="submission" date="2018-03" db="EMBL/GenBank/DDBJ databases">
        <authorList>
            <person name="Zecchin S."/>
        </authorList>
    </citation>
    <scope>NUCLEOTIDE SEQUENCE [LARGE SCALE GENOMIC DNA]</scope>
</reference>
<dbReference type="EMBL" id="OUUY01000002">
    <property type="protein sequence ID" value="SPP99569.1"/>
    <property type="molecule type" value="Genomic_DNA"/>
</dbReference>
<proteinExistence type="predicted"/>
<dbReference type="AlphaFoldDB" id="A0A2U3QE10"/>
<gene>
    <name evidence="2" type="ORF">NBG4_100009</name>
</gene>
<evidence type="ECO:0000259" key="1">
    <source>
        <dbReference type="PROSITE" id="PS50112"/>
    </source>
</evidence>
<dbReference type="InterPro" id="IPR000014">
    <property type="entry name" value="PAS"/>
</dbReference>
<evidence type="ECO:0000313" key="3">
    <source>
        <dbReference type="Proteomes" id="UP000245125"/>
    </source>
</evidence>
<dbReference type="InterPro" id="IPR035965">
    <property type="entry name" value="PAS-like_dom_sf"/>
</dbReference>
<dbReference type="Proteomes" id="UP000245125">
    <property type="component" value="Unassembled WGS sequence"/>
</dbReference>
<dbReference type="OrthoDB" id="9792686at2"/>
<dbReference type="SUPFAM" id="SSF55785">
    <property type="entry name" value="PYP-like sensor domain (PAS domain)"/>
    <property type="match status" value="1"/>
</dbReference>
<accession>A0A2U3QE10</accession>
<evidence type="ECO:0000313" key="2">
    <source>
        <dbReference type="EMBL" id="SPP99569.1"/>
    </source>
</evidence>
<dbReference type="PROSITE" id="PS50112">
    <property type="entry name" value="PAS"/>
    <property type="match status" value="1"/>
</dbReference>
<name>A0A2U3QE10_9BACT</name>
<dbReference type="Pfam" id="PF13188">
    <property type="entry name" value="PAS_8"/>
    <property type="match status" value="1"/>
</dbReference>
<protein>
    <recommendedName>
        <fullName evidence="1">PAS domain-containing protein</fullName>
    </recommendedName>
</protein>